<dbReference type="Gramene" id="OMO54153">
    <property type="protein sequence ID" value="OMO54153"/>
    <property type="gene ID" value="CCACVL1_28011"/>
</dbReference>
<protein>
    <recommendedName>
        <fullName evidence="3">Nucleic acid-binding protein</fullName>
    </recommendedName>
</protein>
<dbReference type="EMBL" id="AWWV01015027">
    <property type="protein sequence ID" value="OMO54153.1"/>
    <property type="molecule type" value="Genomic_DNA"/>
</dbReference>
<organism evidence="1 2">
    <name type="scientific">Corchorus capsularis</name>
    <name type="common">Jute</name>
    <dbReference type="NCBI Taxonomy" id="210143"/>
    <lineage>
        <taxon>Eukaryota</taxon>
        <taxon>Viridiplantae</taxon>
        <taxon>Streptophyta</taxon>
        <taxon>Embryophyta</taxon>
        <taxon>Tracheophyta</taxon>
        <taxon>Spermatophyta</taxon>
        <taxon>Magnoliopsida</taxon>
        <taxon>eudicotyledons</taxon>
        <taxon>Gunneridae</taxon>
        <taxon>Pentapetalae</taxon>
        <taxon>rosids</taxon>
        <taxon>malvids</taxon>
        <taxon>Malvales</taxon>
        <taxon>Malvaceae</taxon>
        <taxon>Grewioideae</taxon>
        <taxon>Apeibeae</taxon>
        <taxon>Corchorus</taxon>
    </lineage>
</organism>
<dbReference type="AlphaFoldDB" id="A0A1R3G7V8"/>
<evidence type="ECO:0008006" key="3">
    <source>
        <dbReference type="Google" id="ProtNLM"/>
    </source>
</evidence>
<dbReference type="Proteomes" id="UP000188268">
    <property type="component" value="Unassembled WGS sequence"/>
</dbReference>
<keyword evidence="2" id="KW-1185">Reference proteome</keyword>
<accession>A0A1R3G7V8</accession>
<dbReference type="PANTHER" id="PTHR47165">
    <property type="entry name" value="OS03G0429900 PROTEIN"/>
    <property type="match status" value="1"/>
</dbReference>
<dbReference type="Gene3D" id="2.40.50.140">
    <property type="entry name" value="Nucleic acid-binding proteins"/>
    <property type="match status" value="2"/>
</dbReference>
<proteinExistence type="predicted"/>
<gene>
    <name evidence="1" type="ORF">CCACVL1_28011</name>
</gene>
<name>A0A1R3G7V8_COCAP</name>
<evidence type="ECO:0000313" key="1">
    <source>
        <dbReference type="EMBL" id="OMO54153.1"/>
    </source>
</evidence>
<evidence type="ECO:0000313" key="2">
    <source>
        <dbReference type="Proteomes" id="UP000188268"/>
    </source>
</evidence>
<comment type="caution">
    <text evidence="1">The sequence shown here is derived from an EMBL/GenBank/DDBJ whole genome shotgun (WGS) entry which is preliminary data.</text>
</comment>
<dbReference type="PANTHER" id="PTHR47165:SF4">
    <property type="entry name" value="OS03G0429900 PROTEIN"/>
    <property type="match status" value="1"/>
</dbReference>
<reference evidence="1 2" key="1">
    <citation type="submission" date="2013-09" db="EMBL/GenBank/DDBJ databases">
        <title>Corchorus capsularis genome sequencing.</title>
        <authorList>
            <person name="Alam M."/>
            <person name="Haque M.S."/>
            <person name="Islam M.S."/>
            <person name="Emdad E.M."/>
            <person name="Islam M.M."/>
            <person name="Ahmed B."/>
            <person name="Halim A."/>
            <person name="Hossen Q.M.M."/>
            <person name="Hossain M.Z."/>
            <person name="Ahmed R."/>
            <person name="Khan M.M."/>
            <person name="Islam R."/>
            <person name="Rashid M.M."/>
            <person name="Khan S.A."/>
            <person name="Rahman M.S."/>
            <person name="Alam M."/>
        </authorList>
    </citation>
    <scope>NUCLEOTIDE SEQUENCE [LARGE SCALE GENOMIC DNA]</scope>
    <source>
        <strain evidence="2">cv. CVL-1</strain>
        <tissue evidence="1">Whole seedling</tissue>
    </source>
</reference>
<dbReference type="InterPro" id="IPR012340">
    <property type="entry name" value="NA-bd_OB-fold"/>
</dbReference>
<sequence length="154" mass="17567">MRAIISKDLLDDFDHVIRKGHVYKVVRFPVLPSRETYRCVNSHNELHFNSTTELEPISEGVNEFPRFWFSLASMDEINTRGPGHPLLTDVAGMLLSLTDVVKIEKSTGEIKENKDIVIRLIGGHELTVNFWEHHIHKLVPDQLLGHVDGWCSSS</sequence>
<dbReference type="OrthoDB" id="1931061at2759"/>